<keyword evidence="1" id="KW-0378">Hydrolase</keyword>
<evidence type="ECO:0000313" key="2">
    <source>
        <dbReference type="Proteomes" id="UP000316545"/>
    </source>
</evidence>
<dbReference type="SUPFAM" id="SSF50630">
    <property type="entry name" value="Acid proteases"/>
    <property type="match status" value="1"/>
</dbReference>
<dbReference type="EMBL" id="VITO01000001">
    <property type="protein sequence ID" value="TWB31781.1"/>
    <property type="molecule type" value="Genomic_DNA"/>
</dbReference>
<keyword evidence="1" id="KW-0645">Protease</keyword>
<dbReference type="GO" id="GO:0008233">
    <property type="term" value="F:peptidase activity"/>
    <property type="evidence" value="ECO:0007669"/>
    <property type="project" value="UniProtKB-KW"/>
</dbReference>
<dbReference type="RefSeq" id="WP_145614960.1">
    <property type="nucleotide sequence ID" value="NZ_VITO01000001.1"/>
</dbReference>
<proteinExistence type="predicted"/>
<dbReference type="InterPro" id="IPR034122">
    <property type="entry name" value="Retropepsin-like_bacterial"/>
</dbReference>
<name>A0A560GD87_9PROT</name>
<dbReference type="Gene3D" id="2.40.70.10">
    <property type="entry name" value="Acid Proteases"/>
    <property type="match status" value="2"/>
</dbReference>
<dbReference type="InterPro" id="IPR021109">
    <property type="entry name" value="Peptidase_aspartic_dom_sf"/>
</dbReference>
<sequence>MSGAIPFDYASQQAPLIVVEGQLGEQAEKGRIVVDTGATAPFPIFLSVSRAQRLHLPLSGDVTPDSSTAIGGGPQTYREGELPAFSIGPVKLEHAKVAVLPMIDAMTRQVGTPIDGIVGYQFLRNYRFSIDYVAHQIDFAAAMGRDADALSFSLGLKKPLILVQATVNGTGPFTFEIDTGATVTTLSPEAAERAGVVATGNGVLGGAGGSVAVRRGDARVTLGPVSYDLRNLSISDRLSAISSATGSTVEGILGLDFLYRTRLTIDYPSAKVWIVGTSPSRTQ</sequence>
<dbReference type="Pfam" id="PF13650">
    <property type="entry name" value="Asp_protease_2"/>
    <property type="match status" value="2"/>
</dbReference>
<evidence type="ECO:0000313" key="1">
    <source>
        <dbReference type="EMBL" id="TWB31781.1"/>
    </source>
</evidence>
<gene>
    <name evidence="1" type="ORF">FBZ88_101151</name>
</gene>
<dbReference type="GO" id="GO:0006508">
    <property type="term" value="P:proteolysis"/>
    <property type="evidence" value="ECO:0007669"/>
    <property type="project" value="UniProtKB-KW"/>
</dbReference>
<reference evidence="1 2" key="1">
    <citation type="submission" date="2019-06" db="EMBL/GenBank/DDBJ databases">
        <title>Genomic Encyclopedia of Type Strains, Phase IV (KMG-V): Genome sequencing to study the core and pangenomes of soil and plant-associated prokaryotes.</title>
        <authorList>
            <person name="Whitman W."/>
        </authorList>
    </citation>
    <scope>NUCLEOTIDE SEQUENCE [LARGE SCALE GENOMIC DNA]</scope>
    <source>
        <strain evidence="1 2">BR 11865</strain>
    </source>
</reference>
<protein>
    <submittedName>
        <fullName evidence="1">Aspartyl protease</fullName>
    </submittedName>
</protein>
<keyword evidence="2" id="KW-1185">Reference proteome</keyword>
<comment type="caution">
    <text evidence="1">The sequence shown here is derived from an EMBL/GenBank/DDBJ whole genome shotgun (WGS) entry which is preliminary data.</text>
</comment>
<accession>A0A560GD87</accession>
<dbReference type="AlphaFoldDB" id="A0A560GD87"/>
<dbReference type="CDD" id="cd05483">
    <property type="entry name" value="retropepsin_like_bacteria"/>
    <property type="match status" value="1"/>
</dbReference>
<organism evidence="1 2">
    <name type="scientific">Nitrospirillum amazonense</name>
    <dbReference type="NCBI Taxonomy" id="28077"/>
    <lineage>
        <taxon>Bacteria</taxon>
        <taxon>Pseudomonadati</taxon>
        <taxon>Pseudomonadota</taxon>
        <taxon>Alphaproteobacteria</taxon>
        <taxon>Rhodospirillales</taxon>
        <taxon>Azospirillaceae</taxon>
        <taxon>Nitrospirillum</taxon>
    </lineage>
</organism>
<dbReference type="Proteomes" id="UP000316545">
    <property type="component" value="Unassembled WGS sequence"/>
</dbReference>